<dbReference type="Gene3D" id="3.40.710.10">
    <property type="entry name" value="DD-peptidase/beta-lactamase superfamily"/>
    <property type="match status" value="1"/>
</dbReference>
<dbReference type="InterPro" id="IPR001466">
    <property type="entry name" value="Beta-lactam-related"/>
</dbReference>
<dbReference type="EMBL" id="JAJTJA010000009">
    <property type="protein sequence ID" value="KAH8694311.1"/>
    <property type="molecule type" value="Genomic_DNA"/>
</dbReference>
<dbReference type="SUPFAM" id="SSF56601">
    <property type="entry name" value="beta-lactamase/transpeptidase-like"/>
    <property type="match status" value="1"/>
</dbReference>
<evidence type="ECO:0000313" key="3">
    <source>
        <dbReference type="Proteomes" id="UP001201262"/>
    </source>
</evidence>
<protein>
    <submittedName>
        <fullName evidence="2">Beta-lactamase/transpeptidase-like protein</fullName>
    </submittedName>
</protein>
<reference evidence="2" key="1">
    <citation type="submission" date="2021-12" db="EMBL/GenBank/DDBJ databases">
        <title>Convergent genome expansion in fungi linked to evolution of root-endophyte symbiosis.</title>
        <authorList>
            <consortium name="DOE Joint Genome Institute"/>
            <person name="Ke Y.-H."/>
            <person name="Bonito G."/>
            <person name="Liao H.-L."/>
            <person name="Looney B."/>
            <person name="Rojas-Flechas A."/>
            <person name="Nash J."/>
            <person name="Hameed K."/>
            <person name="Schadt C."/>
            <person name="Martin F."/>
            <person name="Crous P.W."/>
            <person name="Miettinen O."/>
            <person name="Magnuson J.K."/>
            <person name="Labbe J."/>
            <person name="Jacobson D."/>
            <person name="Doktycz M.J."/>
            <person name="Veneault-Fourrey C."/>
            <person name="Kuo A."/>
            <person name="Mondo S."/>
            <person name="Calhoun S."/>
            <person name="Riley R."/>
            <person name="Ohm R."/>
            <person name="LaButti K."/>
            <person name="Andreopoulos B."/>
            <person name="Pangilinan J."/>
            <person name="Nolan M."/>
            <person name="Tritt A."/>
            <person name="Clum A."/>
            <person name="Lipzen A."/>
            <person name="Daum C."/>
            <person name="Barry K."/>
            <person name="Grigoriev I.V."/>
            <person name="Vilgalys R."/>
        </authorList>
    </citation>
    <scope>NUCLEOTIDE SEQUENCE</scope>
    <source>
        <strain evidence="2">PMI_201</strain>
    </source>
</reference>
<dbReference type="PANTHER" id="PTHR43283">
    <property type="entry name" value="BETA-LACTAMASE-RELATED"/>
    <property type="match status" value="1"/>
</dbReference>
<dbReference type="GeneID" id="70244625"/>
<dbReference type="AlphaFoldDB" id="A0AAD4KME5"/>
<accession>A0AAD4KME5</accession>
<proteinExistence type="predicted"/>
<feature type="domain" description="Beta-lactamase-related" evidence="1">
    <location>
        <begin position="22"/>
        <end position="407"/>
    </location>
</feature>
<organism evidence="2 3">
    <name type="scientific">Talaromyces proteolyticus</name>
    <dbReference type="NCBI Taxonomy" id="1131652"/>
    <lineage>
        <taxon>Eukaryota</taxon>
        <taxon>Fungi</taxon>
        <taxon>Dikarya</taxon>
        <taxon>Ascomycota</taxon>
        <taxon>Pezizomycotina</taxon>
        <taxon>Eurotiomycetes</taxon>
        <taxon>Eurotiomycetidae</taxon>
        <taxon>Eurotiales</taxon>
        <taxon>Trichocomaceae</taxon>
        <taxon>Talaromyces</taxon>
        <taxon>Talaromyces sect. Bacilispori</taxon>
    </lineage>
</organism>
<keyword evidence="3" id="KW-1185">Reference proteome</keyword>
<name>A0AAD4KME5_9EURO</name>
<dbReference type="Pfam" id="PF00144">
    <property type="entry name" value="Beta-lactamase"/>
    <property type="match status" value="1"/>
</dbReference>
<evidence type="ECO:0000313" key="2">
    <source>
        <dbReference type="EMBL" id="KAH8694311.1"/>
    </source>
</evidence>
<comment type="caution">
    <text evidence="2">The sequence shown here is derived from an EMBL/GenBank/DDBJ whole genome shotgun (WGS) entry which is preliminary data.</text>
</comment>
<evidence type="ECO:0000259" key="1">
    <source>
        <dbReference type="Pfam" id="PF00144"/>
    </source>
</evidence>
<dbReference type="InterPro" id="IPR012338">
    <property type="entry name" value="Beta-lactam/transpept-like"/>
</dbReference>
<dbReference type="PANTHER" id="PTHR43283:SF3">
    <property type="entry name" value="BETA-LACTAMASE FAMILY PROTEIN (AFU_ORTHOLOGUE AFUA_5G07500)"/>
    <property type="match status" value="1"/>
</dbReference>
<dbReference type="InterPro" id="IPR050789">
    <property type="entry name" value="Diverse_Enzym_Activities"/>
</dbReference>
<dbReference type="Proteomes" id="UP001201262">
    <property type="component" value="Unassembled WGS sequence"/>
</dbReference>
<sequence length="432" mass="48210">MASLSAAGLSLIETKIDSYTTKENGIPGLVFIAVNRNGERLVNHASGLRGLGSVESMTTDSTFWMASCTKLVTSIAAMQLVEAKKLSLDDADIVETIAPELKKIQVLELTLDGSLHLVEKRGRITLRMLLTHTAGFGYSFLNPKLKKWSEPIGLAEYSCLNYDIFTQPLVNHPGERWEYGVNLDWVGLLVERVTRMSLGDYFRKFIFDPLGIQNIGFFPTTAMKEKLVYLHDRLSDGKVDIRQDGHLYRRPLVAQGKEDMKDIVNSGGAGLFSNPEDFCEIIATLINDGFHHKTGNRILRSGTVDDAMLYSDEGCHLEMFSNQIPQFPDFGRALPISSPKPYLTHAEAELYPQPHQQPQGWGLSFFYLVHSSPTGRSAGSGFWSGLANLIWWVDRTQGVGGLIASQMLPFGDHDVWKCESEVEHILYQNLSH</sequence>
<dbReference type="RefSeq" id="XP_046069981.1">
    <property type="nucleotide sequence ID" value="XM_046214338.1"/>
</dbReference>
<gene>
    <name evidence="2" type="ORF">BGW36DRAFT_362118</name>
</gene>